<name>A0ABT2JCQ1_9PSEU</name>
<sequence>MTGVTVVVDVDAPPATLWTILTQPSTWPAWTESMDTVDLLDGDLRLGARARIVQPGLRPMVWTVTAFEPGRAFTWTAEAAGVRTAGTHEVEALDGGARSRLTLGLTQRGALAPLIRLLLGRRSRRYVGLEAAGLKAAAEDRARTSV</sequence>
<reference evidence="1 2" key="1">
    <citation type="submission" date="2021-02" db="EMBL/GenBank/DDBJ databases">
        <title>Actinophytocola xerophila sp. nov., isolated from soil of cotton cropping field.</title>
        <authorList>
            <person name="Huang R."/>
            <person name="Chen X."/>
            <person name="Ge X."/>
            <person name="Liu W."/>
        </authorList>
    </citation>
    <scope>NUCLEOTIDE SEQUENCE [LARGE SCALE GENOMIC DNA]</scope>
    <source>
        <strain evidence="1 2">S1-96</strain>
    </source>
</reference>
<accession>A0ABT2JCQ1</accession>
<proteinExistence type="predicted"/>
<dbReference type="Pfam" id="PF10604">
    <property type="entry name" value="Polyketide_cyc2"/>
    <property type="match status" value="1"/>
</dbReference>
<dbReference type="Gene3D" id="3.30.530.20">
    <property type="match status" value="1"/>
</dbReference>
<evidence type="ECO:0000313" key="2">
    <source>
        <dbReference type="Proteomes" id="UP001156441"/>
    </source>
</evidence>
<dbReference type="RefSeq" id="WP_260193161.1">
    <property type="nucleotide sequence ID" value="NZ_JAFFZE010000015.1"/>
</dbReference>
<dbReference type="EMBL" id="JAFFZE010000015">
    <property type="protein sequence ID" value="MCT2585556.1"/>
    <property type="molecule type" value="Genomic_DNA"/>
</dbReference>
<protein>
    <submittedName>
        <fullName evidence="1">SRPBCC family protein</fullName>
    </submittedName>
</protein>
<dbReference type="InterPro" id="IPR019587">
    <property type="entry name" value="Polyketide_cyclase/dehydratase"/>
</dbReference>
<keyword evidence="2" id="KW-1185">Reference proteome</keyword>
<gene>
    <name evidence="1" type="ORF">JT362_20755</name>
</gene>
<dbReference type="Proteomes" id="UP001156441">
    <property type="component" value="Unassembled WGS sequence"/>
</dbReference>
<dbReference type="SUPFAM" id="SSF55961">
    <property type="entry name" value="Bet v1-like"/>
    <property type="match status" value="1"/>
</dbReference>
<organism evidence="1 2">
    <name type="scientific">Actinophytocola gossypii</name>
    <dbReference type="NCBI Taxonomy" id="2812003"/>
    <lineage>
        <taxon>Bacteria</taxon>
        <taxon>Bacillati</taxon>
        <taxon>Actinomycetota</taxon>
        <taxon>Actinomycetes</taxon>
        <taxon>Pseudonocardiales</taxon>
        <taxon>Pseudonocardiaceae</taxon>
    </lineage>
</organism>
<comment type="caution">
    <text evidence="1">The sequence shown here is derived from an EMBL/GenBank/DDBJ whole genome shotgun (WGS) entry which is preliminary data.</text>
</comment>
<evidence type="ECO:0000313" key="1">
    <source>
        <dbReference type="EMBL" id="MCT2585556.1"/>
    </source>
</evidence>
<dbReference type="InterPro" id="IPR023393">
    <property type="entry name" value="START-like_dom_sf"/>
</dbReference>